<name>A0A495BBU2_VOGIN</name>
<evidence type="ECO:0000256" key="1">
    <source>
        <dbReference type="SAM" id="Phobius"/>
    </source>
</evidence>
<proteinExistence type="predicted"/>
<evidence type="ECO:0000313" key="2">
    <source>
        <dbReference type="EMBL" id="RKQ57165.1"/>
    </source>
</evidence>
<sequence length="149" mass="16179">MHASRVSPIAATLAPSRLAVALVSVALLLLLAALSFLERDLALLVLLAAAGCGWQVLRQSGMLRPTFDGFAVDMRGVLQLQQGGRACRVRLLPASIALPLLVVLSVSDDNGRRYRLLVWPDAVPADTHRALRVYVRWCRGAGNPETERM</sequence>
<gene>
    <name evidence="2" type="ORF">C8E02_2624</name>
</gene>
<accession>A0A495BBU2</accession>
<keyword evidence="1" id="KW-0472">Membrane</keyword>
<protein>
    <submittedName>
        <fullName evidence="2">Toxin CptA</fullName>
    </submittedName>
</protein>
<organism evidence="2 3">
    <name type="scientific">Vogesella indigofera</name>
    <name type="common">Pseudomonas indigofera</name>
    <dbReference type="NCBI Taxonomy" id="45465"/>
    <lineage>
        <taxon>Bacteria</taxon>
        <taxon>Pseudomonadati</taxon>
        <taxon>Pseudomonadota</taxon>
        <taxon>Betaproteobacteria</taxon>
        <taxon>Neisseriales</taxon>
        <taxon>Chromobacteriaceae</taxon>
        <taxon>Vogesella</taxon>
    </lineage>
</organism>
<dbReference type="AlphaFoldDB" id="A0A495BBU2"/>
<feature type="transmembrane region" description="Helical" evidence="1">
    <location>
        <begin position="12"/>
        <end position="35"/>
    </location>
</feature>
<reference evidence="2 3" key="1">
    <citation type="submission" date="2018-10" db="EMBL/GenBank/DDBJ databases">
        <title>Genomic Encyclopedia of Type Strains, Phase IV (KMG-IV): sequencing the most valuable type-strain genomes for metagenomic binning, comparative biology and taxonomic classification.</title>
        <authorList>
            <person name="Goeker M."/>
        </authorList>
    </citation>
    <scope>NUCLEOTIDE SEQUENCE [LARGE SCALE GENOMIC DNA]</scope>
    <source>
        <strain evidence="2 3">DSM 3303</strain>
    </source>
</reference>
<dbReference type="Proteomes" id="UP000279384">
    <property type="component" value="Unassembled WGS sequence"/>
</dbReference>
<keyword evidence="1" id="KW-0812">Transmembrane</keyword>
<comment type="caution">
    <text evidence="2">The sequence shown here is derived from an EMBL/GenBank/DDBJ whole genome shotgun (WGS) entry which is preliminary data.</text>
</comment>
<dbReference type="InterPro" id="IPR009883">
    <property type="entry name" value="YgfX"/>
</dbReference>
<keyword evidence="1" id="KW-1133">Transmembrane helix</keyword>
<dbReference type="EMBL" id="RBID01000016">
    <property type="protein sequence ID" value="RKQ57165.1"/>
    <property type="molecule type" value="Genomic_DNA"/>
</dbReference>
<dbReference type="Pfam" id="PF07254">
    <property type="entry name" value="Cpta_toxin"/>
    <property type="match status" value="1"/>
</dbReference>
<dbReference type="RefSeq" id="WP_120811253.1">
    <property type="nucleotide sequence ID" value="NZ_RBID01000016.1"/>
</dbReference>
<evidence type="ECO:0000313" key="3">
    <source>
        <dbReference type="Proteomes" id="UP000279384"/>
    </source>
</evidence>